<accession>A0A1V1PDK2</accession>
<name>A0A1V1PDK2_9BACT</name>
<reference evidence="2" key="1">
    <citation type="submission" date="2012-11" db="EMBL/GenBank/DDBJ databases">
        <authorList>
            <person name="Lucero-Rivera Y.E."/>
            <person name="Tovar-Ramirez D."/>
        </authorList>
    </citation>
    <scope>NUCLEOTIDE SEQUENCE [LARGE SCALE GENOMIC DNA]</scope>
    <source>
        <strain evidence="2">Araruama</strain>
    </source>
</reference>
<dbReference type="AlphaFoldDB" id="A0A1V1PDK2"/>
<proteinExistence type="predicted"/>
<evidence type="ECO:0000313" key="1">
    <source>
        <dbReference type="EMBL" id="ETR72979.1"/>
    </source>
</evidence>
<sequence length="116" mass="13482">MMIGSMLIIILLFTVHKTVLARDNINPITNNGKKWRIAYYEGGPYSDYTDTMRTLVDGLIESGWIKDSNPKTISGDVQKPYWEWLTQCNSPYLSFNPQYAFSANWDDQKRVVIRKK</sequence>
<evidence type="ECO:0000313" key="2">
    <source>
        <dbReference type="Proteomes" id="UP000189670"/>
    </source>
</evidence>
<comment type="caution">
    <text evidence="1">The sequence shown here is derived from an EMBL/GenBank/DDBJ whole genome shotgun (WGS) entry which is preliminary data.</text>
</comment>
<protein>
    <submittedName>
        <fullName evidence="1">Uncharacterized protein</fullName>
    </submittedName>
</protein>
<gene>
    <name evidence="1" type="ORF">OMM_07212</name>
</gene>
<dbReference type="Proteomes" id="UP000189670">
    <property type="component" value="Unassembled WGS sequence"/>
</dbReference>
<dbReference type="EMBL" id="ATBP01000096">
    <property type="protein sequence ID" value="ETR72979.1"/>
    <property type="molecule type" value="Genomic_DNA"/>
</dbReference>
<organism evidence="1 2">
    <name type="scientific">Candidatus Magnetoglobus multicellularis str. Araruama</name>
    <dbReference type="NCBI Taxonomy" id="890399"/>
    <lineage>
        <taxon>Bacteria</taxon>
        <taxon>Pseudomonadati</taxon>
        <taxon>Thermodesulfobacteriota</taxon>
        <taxon>Desulfobacteria</taxon>
        <taxon>Desulfobacterales</taxon>
        <taxon>Desulfobacteraceae</taxon>
        <taxon>Candidatus Magnetoglobus</taxon>
    </lineage>
</organism>